<comment type="caution">
    <text evidence="2">The sequence shown here is derived from an EMBL/GenBank/DDBJ whole genome shotgun (WGS) entry which is preliminary data.</text>
</comment>
<evidence type="ECO:0000259" key="1">
    <source>
        <dbReference type="Pfam" id="PF20582"/>
    </source>
</evidence>
<dbReference type="STRING" id="1968527.B5M47_00075"/>
<dbReference type="Proteomes" id="UP000192520">
    <property type="component" value="Unassembled WGS sequence"/>
</dbReference>
<dbReference type="PANTHER" id="PTHR30471">
    <property type="entry name" value="DNA REPAIR PROTEIN RADC"/>
    <property type="match status" value="1"/>
</dbReference>
<accession>A0A1W9NZZ9</accession>
<gene>
    <name evidence="2" type="ORF">B5M47_00075</name>
</gene>
<proteinExistence type="predicted"/>
<dbReference type="PANTHER" id="PTHR30471:SF3">
    <property type="entry name" value="UPF0758 PROTEIN YEES-RELATED"/>
    <property type="match status" value="1"/>
</dbReference>
<protein>
    <recommendedName>
        <fullName evidence="1">UPF0758 domain-containing protein</fullName>
    </recommendedName>
</protein>
<sequence length="110" mass="12001">MSDNLKKTIKELPEDERPREKLLKFGADKLSDSELLAILLRTGTKGKSAIEMAEEIIKSAGGSFKGLAGKDIEELTKIPGVKNAKVITVAATLEIARRISKQILKDRGII</sequence>
<name>A0A1W9NZZ9_UNCC3</name>
<dbReference type="Pfam" id="PF20582">
    <property type="entry name" value="UPF0758_N"/>
    <property type="match status" value="1"/>
</dbReference>
<evidence type="ECO:0000313" key="3">
    <source>
        <dbReference type="Proteomes" id="UP000192520"/>
    </source>
</evidence>
<dbReference type="InterPro" id="IPR046778">
    <property type="entry name" value="UPF0758_N"/>
</dbReference>
<reference evidence="3" key="1">
    <citation type="submission" date="2017-03" db="EMBL/GenBank/DDBJ databases">
        <title>Novel pathways for hydrocarbon cycling and metabolic interdependencies in hydrothermal sediment communities.</title>
        <authorList>
            <person name="Dombrowski N."/>
            <person name="Seitz K."/>
            <person name="Teske A."/>
            <person name="Baker B."/>
        </authorList>
    </citation>
    <scope>NUCLEOTIDE SEQUENCE [LARGE SCALE GENOMIC DNA]</scope>
</reference>
<organism evidence="2 3">
    <name type="scientific">candidate division CPR3 bacterium 4484_211</name>
    <dbReference type="NCBI Taxonomy" id="1968527"/>
    <lineage>
        <taxon>Bacteria</taxon>
        <taxon>Bacteria division CPR3</taxon>
    </lineage>
</organism>
<dbReference type="EMBL" id="MZGJ01000001">
    <property type="protein sequence ID" value="OQX51582.1"/>
    <property type="molecule type" value="Genomic_DNA"/>
</dbReference>
<feature type="domain" description="UPF0758" evidence="1">
    <location>
        <begin position="9"/>
        <end position="87"/>
    </location>
</feature>
<dbReference type="AlphaFoldDB" id="A0A1W9NZZ9"/>
<dbReference type="InterPro" id="IPR001405">
    <property type="entry name" value="UPF0758"/>
</dbReference>
<evidence type="ECO:0000313" key="2">
    <source>
        <dbReference type="EMBL" id="OQX51582.1"/>
    </source>
</evidence>